<protein>
    <submittedName>
        <fullName evidence="1">Uncharacterized protein</fullName>
    </submittedName>
</protein>
<name>A0AAW6SZV4_9BACI</name>
<proteinExistence type="predicted"/>
<accession>A0AAW6SZV4</accession>
<evidence type="ECO:0000313" key="2">
    <source>
        <dbReference type="Proteomes" id="UP001159179"/>
    </source>
</evidence>
<dbReference type="Proteomes" id="UP001159179">
    <property type="component" value="Unassembled WGS sequence"/>
</dbReference>
<organism evidence="1 2">
    <name type="scientific">Heyndrickxia oleronia</name>
    <dbReference type="NCBI Taxonomy" id="38875"/>
    <lineage>
        <taxon>Bacteria</taxon>
        <taxon>Bacillati</taxon>
        <taxon>Bacillota</taxon>
        <taxon>Bacilli</taxon>
        <taxon>Bacillales</taxon>
        <taxon>Bacillaceae</taxon>
        <taxon>Heyndrickxia</taxon>
    </lineage>
</organism>
<reference evidence="1" key="1">
    <citation type="submission" date="2023-03" db="EMBL/GenBank/DDBJ databases">
        <title>Bacterial isolates from washroom surfaces on a university campus.</title>
        <authorList>
            <person name="Holman D.B."/>
            <person name="Gzyl K.E."/>
            <person name="Taheri A.E."/>
        </authorList>
    </citation>
    <scope>NUCLEOTIDE SEQUENCE</scope>
    <source>
        <strain evidence="1">RD03</strain>
    </source>
</reference>
<sequence length="91" mass="10124">MGLFGTSIKKTDTEFSWNKNKIVIEDGYIRSEGLINTSRIPMKHIDTVTYSFEGIKIGPELKIIGQGTVLGTLKVGADLINEIQDWILAKL</sequence>
<evidence type="ECO:0000313" key="1">
    <source>
        <dbReference type="EMBL" id="MDH5162554.1"/>
    </source>
</evidence>
<gene>
    <name evidence="1" type="ORF">P5X88_16600</name>
</gene>
<dbReference type="EMBL" id="JAROYP010000010">
    <property type="protein sequence ID" value="MDH5162554.1"/>
    <property type="molecule type" value="Genomic_DNA"/>
</dbReference>
<dbReference type="AlphaFoldDB" id="A0AAW6SZV4"/>
<comment type="caution">
    <text evidence="1">The sequence shown here is derived from an EMBL/GenBank/DDBJ whole genome shotgun (WGS) entry which is preliminary data.</text>
</comment>
<dbReference type="RefSeq" id="WP_280617452.1">
    <property type="nucleotide sequence ID" value="NZ_JAROYP010000010.1"/>
</dbReference>